<dbReference type="Pfam" id="PF02597">
    <property type="entry name" value="ThiS"/>
    <property type="match status" value="1"/>
</dbReference>
<organism evidence="1 2">
    <name type="scientific">Sinomonas humi</name>
    <dbReference type="NCBI Taxonomy" id="1338436"/>
    <lineage>
        <taxon>Bacteria</taxon>
        <taxon>Bacillati</taxon>
        <taxon>Actinomycetota</taxon>
        <taxon>Actinomycetes</taxon>
        <taxon>Micrococcales</taxon>
        <taxon>Micrococcaceae</taxon>
        <taxon>Sinomonas</taxon>
    </lineage>
</organism>
<dbReference type="Gene3D" id="3.10.20.30">
    <property type="match status" value="1"/>
</dbReference>
<comment type="caution">
    <text evidence="1">The sequence shown here is derived from an EMBL/GenBank/DDBJ whole genome shotgun (WGS) entry which is preliminary data.</text>
</comment>
<gene>
    <name evidence="1" type="ORF">LK10_18705</name>
</gene>
<protein>
    <recommendedName>
        <fullName evidence="3">Molybdenum cofactor biosynthesis protein MoaD</fullName>
    </recommendedName>
</protein>
<keyword evidence="2" id="KW-1185">Reference proteome</keyword>
<dbReference type="InterPro" id="IPR003749">
    <property type="entry name" value="ThiS/MoaD-like"/>
</dbReference>
<dbReference type="InterPro" id="IPR012675">
    <property type="entry name" value="Beta-grasp_dom_sf"/>
</dbReference>
<evidence type="ECO:0008006" key="3">
    <source>
        <dbReference type="Google" id="ProtNLM"/>
    </source>
</evidence>
<dbReference type="EMBL" id="JTDL01000147">
    <property type="protein sequence ID" value="KHL00846.1"/>
    <property type="molecule type" value="Genomic_DNA"/>
</dbReference>
<dbReference type="InterPro" id="IPR016155">
    <property type="entry name" value="Mopterin_synth/thiamin_S_b"/>
</dbReference>
<evidence type="ECO:0000313" key="1">
    <source>
        <dbReference type="EMBL" id="KHL00846.1"/>
    </source>
</evidence>
<dbReference type="SUPFAM" id="SSF54285">
    <property type="entry name" value="MoaD/ThiS"/>
    <property type="match status" value="1"/>
</dbReference>
<dbReference type="AlphaFoldDB" id="A0A0B2AG29"/>
<dbReference type="CDD" id="cd17040">
    <property type="entry name" value="Ubl_MoaD_like"/>
    <property type="match status" value="1"/>
</dbReference>
<dbReference type="OrthoDB" id="3255135at2"/>
<proteinExistence type="predicted"/>
<dbReference type="Proteomes" id="UP000030982">
    <property type="component" value="Unassembled WGS sequence"/>
</dbReference>
<dbReference type="STRING" id="1338436.LK10_18705"/>
<evidence type="ECO:0000313" key="2">
    <source>
        <dbReference type="Proteomes" id="UP000030982"/>
    </source>
</evidence>
<sequence>MTLRYYAAASAAAGVESERLEVPEDATLASALEAARAVVRSPGPDAPGLEEVLRRCSYLVNEVAARDPKRRLADGDLVDVLPPFAGG</sequence>
<name>A0A0B2AG29_9MICC</name>
<reference evidence="1 2" key="1">
    <citation type="submission" date="2014-09" db="EMBL/GenBank/DDBJ databases">
        <title>Genome sequence of Sinomonas sp. MUSC 117.</title>
        <authorList>
            <person name="Lee L.-H."/>
        </authorList>
    </citation>
    <scope>NUCLEOTIDE SEQUENCE [LARGE SCALE GENOMIC DNA]</scope>
    <source>
        <strain evidence="1 2">MUSC 117</strain>
    </source>
</reference>
<accession>A0A0B2AG29</accession>